<dbReference type="EMBL" id="SLUN01000009">
    <property type="protein sequence ID" value="TCL70703.1"/>
    <property type="molecule type" value="Genomic_DNA"/>
</dbReference>
<gene>
    <name evidence="1" type="ORF">EDC14_100920</name>
</gene>
<accession>A0A4R1RVL5</accession>
<dbReference type="AlphaFoldDB" id="A0A4R1RVL5"/>
<dbReference type="OrthoDB" id="1972502at2"/>
<keyword evidence="2" id="KW-1185">Reference proteome</keyword>
<reference evidence="1 2" key="1">
    <citation type="submission" date="2019-03" db="EMBL/GenBank/DDBJ databases">
        <title>Genomic Encyclopedia of Type Strains, Phase IV (KMG-IV): sequencing the most valuable type-strain genomes for metagenomic binning, comparative biology and taxonomic classification.</title>
        <authorList>
            <person name="Goeker M."/>
        </authorList>
    </citation>
    <scope>NUCLEOTIDE SEQUENCE [LARGE SCALE GENOMIC DNA]</scope>
    <source>
        <strain evidence="1 2">LX-B</strain>
    </source>
</reference>
<dbReference type="RefSeq" id="WP_132013984.1">
    <property type="nucleotide sequence ID" value="NZ_SLUN01000009.1"/>
</dbReference>
<dbReference type="Proteomes" id="UP000295008">
    <property type="component" value="Unassembled WGS sequence"/>
</dbReference>
<evidence type="ECO:0000313" key="1">
    <source>
        <dbReference type="EMBL" id="TCL70703.1"/>
    </source>
</evidence>
<comment type="caution">
    <text evidence="1">The sequence shown here is derived from an EMBL/GenBank/DDBJ whole genome shotgun (WGS) entry which is preliminary data.</text>
</comment>
<name>A0A4R1RVL5_HYDET</name>
<sequence>MTKQEQEIAVFLKTRVIGKTLATEPLVYSLENGRLEGVYSDQMIFGGLYTSEAGFYFDLSVIAKETVYELGADGSRAGVNRDYNGVSVFRYEMAERRSTSEITGIMRLISSTVKDHTVAAMAYGLHRVRLSAAELCWEEKQLLYRDMTANEGGYRPVALDSTARFFLKDARLHFEFIPTVFDIDPATLERTEAQDKWPSFIAKEQP</sequence>
<protein>
    <submittedName>
        <fullName evidence="1">Uncharacterized protein</fullName>
    </submittedName>
</protein>
<organism evidence="1 2">
    <name type="scientific">Hydrogenispora ethanolica</name>
    <dbReference type="NCBI Taxonomy" id="1082276"/>
    <lineage>
        <taxon>Bacteria</taxon>
        <taxon>Bacillati</taxon>
        <taxon>Bacillota</taxon>
        <taxon>Hydrogenispora</taxon>
    </lineage>
</organism>
<proteinExistence type="predicted"/>
<evidence type="ECO:0000313" key="2">
    <source>
        <dbReference type="Proteomes" id="UP000295008"/>
    </source>
</evidence>